<dbReference type="SUPFAM" id="SSF51703">
    <property type="entry name" value="Cobalamin (vitamin B12)-dependent enzymes"/>
    <property type="match status" value="1"/>
</dbReference>
<keyword evidence="8" id="KW-1185">Reference proteome</keyword>
<dbReference type="RefSeq" id="WP_353568833.1">
    <property type="nucleotide sequence ID" value="NZ_BAABRI010000033.1"/>
</dbReference>
<dbReference type="Gene3D" id="3.20.20.240">
    <property type="entry name" value="Methylmalonyl-CoA mutase"/>
    <property type="match status" value="1"/>
</dbReference>
<reference evidence="7 8" key="1">
    <citation type="submission" date="2024-02" db="EMBL/GenBank/DDBJ databases">
        <title>Haloferula sargassicola NBRC 104335.</title>
        <authorList>
            <person name="Ichikawa N."/>
            <person name="Katano-Makiyama Y."/>
            <person name="Hidaka K."/>
        </authorList>
    </citation>
    <scope>NUCLEOTIDE SEQUENCE [LARGE SCALE GENOMIC DNA]</scope>
    <source>
        <strain evidence="7 8">NBRC 104335</strain>
    </source>
</reference>
<evidence type="ECO:0000259" key="6">
    <source>
        <dbReference type="Pfam" id="PF01642"/>
    </source>
</evidence>
<keyword evidence="5" id="KW-0170">Cobalt</keyword>
<evidence type="ECO:0000256" key="4">
    <source>
        <dbReference type="ARBA" id="ARBA00023235"/>
    </source>
</evidence>
<dbReference type="CDD" id="cd03677">
    <property type="entry name" value="MM_CoA_mutase_beta"/>
    <property type="match status" value="1"/>
</dbReference>
<sequence length="711" mass="75829">MSSTESPLFPPSTESEWRAAAEALLKGAPFDKVMRTPTPEGITLEPIYRREVLDDIPAAAAVPGADGCLRGTKAEGYQVEPWQIAQELPYGDPAEFNRALLADLARGQNCVNVLLDIATANGRDPDSAPVGEVGACGLSLASLADAKRAFANVLPDAVSFHFQPGCGALPVQALFKAWLQDKGADLSAVRGALNMDPLAMLAASGSLPTSLDQCYDEMAALVRDQLTHMPGFSAIGVSTLPAHGAGASAVQELGIALATGLAYLRALTARGLSVDEAASQVCFTFSIGGNFFMELAKFRAFRPLWTRVVTSLGGSADSAKPRVHGRTGLYNKTRHDPYVNMLRTTTEALSGVLGGVDSLCVGTFDECLRVPDDFSRRIARNTQVILQEECEIPAVVDPAGGSWFVEWLTDQVARKSWEEFQAIEKEGGMEKALSSGSIQSAVSKVHGGREKLLSQRRMSLVGTNQYPDIAEKPLADRACDYAALRDKRAKELAVLRTSADVQTDADVMARLAALLEGEKKDLLPGLVEAVLAGATIGEITRTLRAGAGDAPQVGPLPSTRLAVMYEELRSASDAFREKTGKAPLIHLANCGALRRHKARADFTRSFFATGGFECHYAEGSSEPSEVVARATTSGAKIVVICGNDEDYPTFVPAVAQAIKDADPGVSVILAGFPGDHEAAYREAGMDDYIFVKSNNYETNRNYLAKLGVLEA</sequence>
<evidence type="ECO:0000256" key="2">
    <source>
        <dbReference type="ARBA" id="ARBA00008465"/>
    </source>
</evidence>
<comment type="cofactor">
    <cofactor evidence="1">
        <name>adenosylcob(III)alamin</name>
        <dbReference type="ChEBI" id="CHEBI:18408"/>
    </cofactor>
</comment>
<evidence type="ECO:0000313" key="8">
    <source>
        <dbReference type="Proteomes" id="UP001476282"/>
    </source>
</evidence>
<dbReference type="Pfam" id="PF01642">
    <property type="entry name" value="MM_CoA_mutase"/>
    <property type="match status" value="1"/>
</dbReference>
<dbReference type="InterPro" id="IPR016176">
    <property type="entry name" value="Cbl-dep_enz_cat"/>
</dbReference>
<proteinExistence type="inferred from homology"/>
<accession>A0ABP9UVE5</accession>
<evidence type="ECO:0000256" key="1">
    <source>
        <dbReference type="ARBA" id="ARBA00001922"/>
    </source>
</evidence>
<dbReference type="Gene3D" id="3.40.50.280">
    <property type="entry name" value="Cobalamin-binding domain"/>
    <property type="match status" value="1"/>
</dbReference>
<comment type="caution">
    <text evidence="7">The sequence shown here is derived from an EMBL/GenBank/DDBJ whole genome shotgun (WGS) entry which is preliminary data.</text>
</comment>
<keyword evidence="3" id="KW-0846">Cobalamin</keyword>
<protein>
    <submittedName>
        <fullName evidence="7">Methylmalonyl-CoA mutase</fullName>
    </submittedName>
</protein>
<dbReference type="SUPFAM" id="SSF52242">
    <property type="entry name" value="Cobalamin (vitamin B12)-binding domain"/>
    <property type="match status" value="1"/>
</dbReference>
<dbReference type="Proteomes" id="UP001476282">
    <property type="component" value="Unassembled WGS sequence"/>
</dbReference>
<evidence type="ECO:0000313" key="7">
    <source>
        <dbReference type="EMBL" id="GAA5484727.1"/>
    </source>
</evidence>
<dbReference type="InterPro" id="IPR036724">
    <property type="entry name" value="Cobalamin-bd_sf"/>
</dbReference>
<dbReference type="InterPro" id="IPR006098">
    <property type="entry name" value="MMCoA_mutase_a_cat"/>
</dbReference>
<dbReference type="InterPro" id="IPR006099">
    <property type="entry name" value="MeMalonylCoA_mutase_a/b_cat"/>
</dbReference>
<evidence type="ECO:0000256" key="3">
    <source>
        <dbReference type="ARBA" id="ARBA00022628"/>
    </source>
</evidence>
<dbReference type="PANTHER" id="PTHR48101">
    <property type="entry name" value="METHYLMALONYL-COA MUTASE, MITOCHONDRIAL-RELATED"/>
    <property type="match status" value="1"/>
</dbReference>
<dbReference type="PANTHER" id="PTHR48101:SF4">
    <property type="entry name" value="METHYLMALONYL-COA MUTASE, MITOCHONDRIAL"/>
    <property type="match status" value="1"/>
</dbReference>
<dbReference type="NCBIfam" id="TIGR00641">
    <property type="entry name" value="acid_CoA_mut_N"/>
    <property type="match status" value="1"/>
</dbReference>
<keyword evidence="4" id="KW-0413">Isomerase</keyword>
<dbReference type="EMBL" id="BAABRI010000033">
    <property type="protein sequence ID" value="GAA5484727.1"/>
    <property type="molecule type" value="Genomic_DNA"/>
</dbReference>
<organism evidence="7 8">
    <name type="scientific">Haloferula sargassicola</name>
    <dbReference type="NCBI Taxonomy" id="490096"/>
    <lineage>
        <taxon>Bacteria</taxon>
        <taxon>Pseudomonadati</taxon>
        <taxon>Verrucomicrobiota</taxon>
        <taxon>Verrucomicrobiia</taxon>
        <taxon>Verrucomicrobiales</taxon>
        <taxon>Verrucomicrobiaceae</taxon>
        <taxon>Haloferula</taxon>
    </lineage>
</organism>
<feature type="domain" description="Methylmalonyl-CoA mutase alpha/beta chain catalytic" evidence="6">
    <location>
        <begin position="38"/>
        <end position="548"/>
    </location>
</feature>
<gene>
    <name evidence="7" type="primary">bhbA</name>
    <name evidence="7" type="ORF">Hsar01_03973</name>
</gene>
<evidence type="ECO:0000256" key="5">
    <source>
        <dbReference type="ARBA" id="ARBA00023285"/>
    </source>
</evidence>
<comment type="similarity">
    <text evidence="2">Belongs to the methylmalonyl-CoA mutase family.</text>
</comment>
<name>A0ABP9UVE5_9BACT</name>